<keyword evidence="4" id="KW-1185">Reference proteome</keyword>
<protein>
    <submittedName>
        <fullName evidence="3">Ribonuclease</fullName>
    </submittedName>
</protein>
<feature type="coiled-coil region" evidence="1">
    <location>
        <begin position="139"/>
        <end position="166"/>
    </location>
</feature>
<dbReference type="InterPro" id="IPR012340">
    <property type="entry name" value="NA-bd_OB-fold"/>
</dbReference>
<dbReference type="GO" id="GO:0000175">
    <property type="term" value="F:3'-5'-RNA exonuclease activity"/>
    <property type="evidence" value="ECO:0007669"/>
    <property type="project" value="TreeGrafter"/>
</dbReference>
<dbReference type="InterPro" id="IPR056404">
    <property type="entry name" value="HTH_RNase_II"/>
</dbReference>
<dbReference type="SUPFAM" id="SSF50249">
    <property type="entry name" value="Nucleic acid-binding proteins"/>
    <property type="match status" value="1"/>
</dbReference>
<dbReference type="InterPro" id="IPR001900">
    <property type="entry name" value="RNase_II/R"/>
</dbReference>
<dbReference type="AlphaFoldDB" id="A0A915TZM0"/>
<dbReference type="Pfam" id="PF00773">
    <property type="entry name" value="RNB"/>
    <property type="match status" value="1"/>
</dbReference>
<dbReference type="SMART" id="SM00955">
    <property type="entry name" value="RNB"/>
    <property type="match status" value="1"/>
</dbReference>
<dbReference type="GO" id="GO:0006402">
    <property type="term" value="P:mRNA catabolic process"/>
    <property type="evidence" value="ECO:0007669"/>
    <property type="project" value="TreeGrafter"/>
</dbReference>
<evidence type="ECO:0000256" key="1">
    <source>
        <dbReference type="SAM" id="Coils"/>
    </source>
</evidence>
<accession>A0A915TZM0</accession>
<dbReference type="GO" id="GO:0000932">
    <property type="term" value="C:P-body"/>
    <property type="evidence" value="ECO:0007669"/>
    <property type="project" value="TreeGrafter"/>
</dbReference>
<feature type="domain" description="RNB" evidence="2">
    <location>
        <begin position="277"/>
        <end position="568"/>
    </location>
</feature>
<proteinExistence type="predicted"/>
<dbReference type="GO" id="GO:0003723">
    <property type="term" value="F:RNA binding"/>
    <property type="evidence" value="ECO:0007669"/>
    <property type="project" value="InterPro"/>
</dbReference>
<reference evidence="3" key="1">
    <citation type="submission" date="2020-12" db="EMBL/GenBank/DDBJ databases">
        <title>Desulfobium dissulfuricans gen. nov., sp. nov., a novel mesophilic, sulfate-reducing bacterium isolated from a deep-sea hydrothermal vent.</title>
        <authorList>
            <person name="Hashimoto Y."/>
            <person name="Tame A."/>
            <person name="Sawayama S."/>
            <person name="Miyazaki J."/>
            <person name="Takai K."/>
            <person name="Nakagawa S."/>
        </authorList>
    </citation>
    <scope>NUCLEOTIDE SEQUENCE</scope>
    <source>
        <strain evidence="3">GF1</strain>
    </source>
</reference>
<sequence length="674" mass="76562">MTLPGTLVEYIDGGKFLCGLVLQDTGKRLRIINQNGREVNLPQSRLLTASRSTYPVDISRDDMVRLLRETSENRERLAATIDLSEIWELAVTEEDASFSADFLAELCFGDKLSDDQVAAFLRAVLRDRFYFKYKNGQVTVHTEEKVEQLKHQRAREKEREQILENGARALCSIMAGEEVTCEDWPQREQCLEWISQYVLFGNESAEADLVRQLLKKAELTRPGDGFNLLVRAGVWHRDENTMLLKAEQPVEFDEAAMEQARSIREPDVDELLADPRRKDLRELDVFTVDGESTRDFDDALHVQPLEDGNIEVGVHIADVAHYIKPRDPLFDEAMERCTSLYFPEQQIPMLPEELSQGVCSLLVDKPRPVMSFIMTLSPEGELIRSKIVPAVVTVKQQLTYTQVDELVAEGLKKNTNKNLLILNRLREQLRRRRVENGALLLPFPDVNIEIGEDGRIGISLAPVDTPARTIVSELMILANHVAASYLAAQEAPGLFRSQGPPRKRLIDGMDTSLPEVARQRRFLSRGELTTHPKAHSGLGLSCYTTVTSPIRRFLDLVMQLQISNMIRGKGILFTDTECRDFAGTIHQKLGRANMVRQQRYRYWILRYLEQQVGNTVNALVINSGPKRINLLLADCLFDIDLPPNPAFPVEPGDMVRVRLARVNARDNTLRVEWP</sequence>
<keyword evidence="1" id="KW-0175">Coiled coil</keyword>
<evidence type="ECO:0000313" key="4">
    <source>
        <dbReference type="Proteomes" id="UP001063350"/>
    </source>
</evidence>
<dbReference type="EMBL" id="AP024233">
    <property type="protein sequence ID" value="BCO08843.1"/>
    <property type="molecule type" value="Genomic_DNA"/>
</dbReference>
<dbReference type="PANTHER" id="PTHR23355">
    <property type="entry name" value="RIBONUCLEASE"/>
    <property type="match status" value="1"/>
</dbReference>
<dbReference type="KEGG" id="ddu:GF1_12190"/>
<dbReference type="Pfam" id="PF23161">
    <property type="entry name" value="HTH_RNase_II"/>
    <property type="match status" value="1"/>
</dbReference>
<dbReference type="InterPro" id="IPR050180">
    <property type="entry name" value="RNR_Ribonuclease"/>
</dbReference>
<name>A0A915TZM0_9BACT</name>
<dbReference type="RefSeq" id="WP_267928741.1">
    <property type="nucleotide sequence ID" value="NZ_AP024233.1"/>
</dbReference>
<dbReference type="PANTHER" id="PTHR23355:SF42">
    <property type="entry name" value="RIBONUCLEASE II, CHLOROPLASTIC_MITOCHONDRIAL"/>
    <property type="match status" value="1"/>
</dbReference>
<evidence type="ECO:0000313" key="3">
    <source>
        <dbReference type="EMBL" id="BCO08843.1"/>
    </source>
</evidence>
<evidence type="ECO:0000259" key="2">
    <source>
        <dbReference type="SMART" id="SM00955"/>
    </source>
</evidence>
<gene>
    <name evidence="3" type="ORF">GF1_12190</name>
</gene>
<dbReference type="Proteomes" id="UP001063350">
    <property type="component" value="Chromosome"/>
</dbReference>
<organism evidence="3 4">
    <name type="scientific">Desulfolithobacter dissulfuricans</name>
    <dbReference type="NCBI Taxonomy" id="2795293"/>
    <lineage>
        <taxon>Bacteria</taxon>
        <taxon>Pseudomonadati</taxon>
        <taxon>Thermodesulfobacteriota</taxon>
        <taxon>Desulfobulbia</taxon>
        <taxon>Desulfobulbales</taxon>
        <taxon>Desulfobulbaceae</taxon>
        <taxon>Desulfolithobacter</taxon>
    </lineage>
</organism>